<sequence>MGPPAYNLPMNPATVNFPLHTQTDLVNQQSQIDIGGVSKRIDIMTNLVPEQSNLDVKPPTYTQDYNLFNPPDVPDNTHIVSAKDTVKNFTIYNPTIEAEPKVVDETNIYEEKQSNLFTTVEQIQGQQSHGATNIPIIPPPPMFSNVPMKDSQTNAKSVLPPSVARRIGSHHPIIKPQMLPTNLQSKDIFIPNAVSDQVPKTIISDTTNTSFYRETALQPINDSIPPASTGSAFAQFNTPSAITESISQDKPEIMSTNHSSLATVAPSSATLSMFKPETPLECNLENQTATNPVFPSSIPHSEATAPPPMFFTPDKLTIPPFDSTSVSLPSDKINQSNVALMPLPTAFFNPSATTQSSIDSKIMSQFNKPSHSYDQNTTVAAKSIPEPPKLSGNLNYRMQKKRPQYYSGPIEGVGSISNNVKPTIPTLESSAFKGSLFTPDTKENTEQQPILNVNPAIISQQSITPPSFSQFDVSTPQMSSYIGTDHNTAFDMSRQTTDNYEIPKQESKGFGIIGSLKSKLSSLDINKIQNTVTTFFDPAYNDIKKEETNTRGFSTYDSNLEVFVPNEEQINPTYNESYGQYNYQHPYNYGGQGNQYYQNQSYDYGNQVQTYTTPDLFTAYNQNTFASHTYGSPLNLCDPAHSVDIHASAGEFSSNKITPMNIHKFEVETNIPTVPQTLDKTVSRISTQKVTSSADKRIEANLTSVDKPMSKPAIGDEIKTDMTSFFGYGSSDHTHKNESNIFDLVSTEPKDTGAFVVSQQLFNLSQPIQTDDLNKKLENLQLAREKEAAVSLEHSKDNVRTEILSNISNISTGTDFKSNSQPVSFFTNFPTQDSEDAGYLHSNLSLFESNQSDADSSGFGSSYFQSGNDYKETLKKEQEDSIDVPRIDSTAMPLFGLPNVFTESPISNIGSEVKSVSLYGAVKESQSDINIGESLTDDTANQNKPLANDSEAISDFNICETCREVNVTDDKDKDDLTTQLIENVTAPIQLLNPVIVPLTESSTNNDDADFEPNQCAEISHITEETIETIQVQTATELLDDEDEVRNLNTVSYGWNTTNSDTSFHPTEALLDHDFNFKIDPNAIGFFSNNSLFFEDMPNNASDEIKAEFKNTHEESPVFVPNIPTAPPAEDDDTKSDETGGIDVHSIEQDAKMDFPIYEEFVIEPSETDDDKIEYRERERSSEDPIQDVDTFTNRVERFKKMEETVDKADNVCNVQKNTLFDMNVATSPAITIASYFDTGNYAAETHYRNSISSPSSIFNVGSPNAPMRIPPGFEEEYKRRMSVLSSRSQDKKSDKDENILYIPETSTQTKPVITTTYSMISNKQLDITVTSTIQLVTRTQEIPHHDMVNLNPTIPEITTLKDDILENTKPLVFSSVSEPKPESADNLASQLFTKIEKQPKMLSEPKLQDNKESDKMKNLADPLTFFSSKDETPNVATDNNFNRLASYFTSPPKTDHGKSFFELSQSQNHYRHANYDTSTHDDKLHDIPNDGYLNNLIRDLTSSSNLSVNAADQIVRTVNYFTIEYDNDKEVKSGLNISEPDLKKLDKDNVVNGKRDSEYEESNMSDDKKIMTVVSKCKLCCNNDYFKKVFTLNKVALDTDFKVRTFMDNTDGSKDSGMDKKADMDNSKDDRGREVAVTFDSHEESAGVSTATESRTTSEYIPVKHHWFYRVDVEGKSIWRGFSATDSGALEDAFVSPDLDERTVVATDGGRFDVNIVGRLRTAVYWAEKPTNVRRCSWFYKGTTDARYVPYTEAIAEKLEEEYRRGITSGQWHRRLVLPSNSLVVMHGPAVMVHLAHQDPPAPVSLSCVTPSSCV</sequence>
<reference evidence="3" key="2">
    <citation type="submission" date="2022-10" db="EMBL/GenBank/DDBJ databases">
        <authorList>
            <consortium name="ENA_rothamsted_submissions"/>
            <consortium name="culmorum"/>
            <person name="King R."/>
        </authorList>
    </citation>
    <scope>NUCLEOTIDE SEQUENCE</scope>
</reference>
<evidence type="ECO:0000259" key="2">
    <source>
        <dbReference type="PROSITE" id="PS50918"/>
    </source>
</evidence>
<dbReference type="PANTHER" id="PTHR23509:SF10">
    <property type="entry name" value="LD21067P"/>
    <property type="match status" value="1"/>
</dbReference>
<gene>
    <name evidence="3" type="ORF">DIATSA_LOCUS8225</name>
</gene>
<evidence type="ECO:0000313" key="4">
    <source>
        <dbReference type="Proteomes" id="UP001153714"/>
    </source>
</evidence>
<dbReference type="EMBL" id="OU893353">
    <property type="protein sequence ID" value="CAG9790559.1"/>
    <property type="molecule type" value="Genomic_DNA"/>
</dbReference>
<dbReference type="GO" id="GO:0004620">
    <property type="term" value="F:phospholipase activity"/>
    <property type="evidence" value="ECO:0007669"/>
    <property type="project" value="TreeGrafter"/>
</dbReference>
<proteinExistence type="predicted"/>
<dbReference type="PROSITE" id="PS50918">
    <property type="entry name" value="WWE"/>
    <property type="match status" value="1"/>
</dbReference>
<dbReference type="Pfam" id="PF23464">
    <property type="entry name" value="WWE_3"/>
    <property type="match status" value="1"/>
</dbReference>
<accession>A0A9N9WF84</accession>
<dbReference type="OrthoDB" id="69269at2759"/>
<dbReference type="InterPro" id="IPR058055">
    <property type="entry name" value="PA-PLA1"/>
</dbReference>
<dbReference type="GO" id="GO:0030134">
    <property type="term" value="C:COPII-coated ER to Golgi transport vesicle"/>
    <property type="evidence" value="ECO:0007669"/>
    <property type="project" value="TreeGrafter"/>
</dbReference>
<evidence type="ECO:0000313" key="3">
    <source>
        <dbReference type="EMBL" id="CAG9790559.1"/>
    </source>
</evidence>
<dbReference type="Proteomes" id="UP001153714">
    <property type="component" value="Chromosome 22"/>
</dbReference>
<feature type="region of interest" description="Disordered" evidence="1">
    <location>
        <begin position="1612"/>
        <end position="1632"/>
    </location>
</feature>
<dbReference type="InterPro" id="IPR057825">
    <property type="entry name" value="WWE_SEC23-DDH2"/>
</dbReference>
<organism evidence="3 4">
    <name type="scientific">Diatraea saccharalis</name>
    <name type="common">sugarcane borer</name>
    <dbReference type="NCBI Taxonomy" id="40085"/>
    <lineage>
        <taxon>Eukaryota</taxon>
        <taxon>Metazoa</taxon>
        <taxon>Ecdysozoa</taxon>
        <taxon>Arthropoda</taxon>
        <taxon>Hexapoda</taxon>
        <taxon>Insecta</taxon>
        <taxon>Pterygota</taxon>
        <taxon>Neoptera</taxon>
        <taxon>Endopterygota</taxon>
        <taxon>Lepidoptera</taxon>
        <taxon>Glossata</taxon>
        <taxon>Ditrysia</taxon>
        <taxon>Pyraloidea</taxon>
        <taxon>Crambidae</taxon>
        <taxon>Crambinae</taxon>
        <taxon>Diatraea</taxon>
    </lineage>
</organism>
<feature type="domain" description="WWE" evidence="2">
    <location>
        <begin position="1653"/>
        <end position="1735"/>
    </location>
</feature>
<name>A0A9N9WF84_9NEOP</name>
<reference evidence="3" key="1">
    <citation type="submission" date="2021-12" db="EMBL/GenBank/DDBJ databases">
        <authorList>
            <person name="King R."/>
        </authorList>
    </citation>
    <scope>NUCLEOTIDE SEQUENCE</scope>
</reference>
<evidence type="ECO:0000256" key="1">
    <source>
        <dbReference type="SAM" id="MobiDB-lite"/>
    </source>
</evidence>
<protein>
    <recommendedName>
        <fullName evidence="2">WWE domain-containing protein</fullName>
    </recommendedName>
</protein>
<keyword evidence="4" id="KW-1185">Reference proteome</keyword>
<feature type="region of interest" description="Disordered" evidence="1">
    <location>
        <begin position="1116"/>
        <end position="1137"/>
    </location>
</feature>
<dbReference type="PANTHER" id="PTHR23509">
    <property type="entry name" value="PA-PL1 PHOSPHOLIPASE FAMILY"/>
    <property type="match status" value="1"/>
</dbReference>
<dbReference type="InterPro" id="IPR004170">
    <property type="entry name" value="WWE_dom"/>
</dbReference>